<evidence type="ECO:0000313" key="3">
    <source>
        <dbReference type="Proteomes" id="UP000053467"/>
    </source>
</evidence>
<gene>
    <name evidence="2" type="ORF">XE03_0670</name>
</gene>
<dbReference type="Gene3D" id="3.90.1210.10">
    <property type="entry name" value="Antifreeze-like/N-acetylneuraminic acid synthase C-terminal domain"/>
    <property type="match status" value="1"/>
</dbReference>
<dbReference type="PATRIC" id="fig|1635277.3.peg.1674"/>
<dbReference type="InterPro" id="IPR051690">
    <property type="entry name" value="PseI-like"/>
</dbReference>
<dbReference type="Gene3D" id="3.20.20.70">
    <property type="entry name" value="Aldolase class I"/>
    <property type="match status" value="1"/>
</dbReference>
<dbReference type="InterPro" id="IPR057736">
    <property type="entry name" value="SAF_PseI/NeuA/NeuB"/>
</dbReference>
<proteinExistence type="predicted"/>
<dbReference type="Proteomes" id="UP000053467">
    <property type="component" value="Unassembled WGS sequence"/>
</dbReference>
<dbReference type="SUPFAM" id="SSF51569">
    <property type="entry name" value="Aldolase"/>
    <property type="match status" value="1"/>
</dbReference>
<evidence type="ECO:0000259" key="1">
    <source>
        <dbReference type="PROSITE" id="PS50844"/>
    </source>
</evidence>
<organism evidence="2 3">
    <name type="scientific">candidate division TA06 bacterium 34_109</name>
    <dbReference type="NCBI Taxonomy" id="1635277"/>
    <lineage>
        <taxon>Bacteria</taxon>
        <taxon>Bacteria division TA06</taxon>
    </lineage>
</organism>
<comment type="caution">
    <text evidence="2">The sequence shown here is derived from an EMBL/GenBank/DDBJ whole genome shotgun (WGS) entry which is preliminary data.</text>
</comment>
<dbReference type="Pfam" id="PF03102">
    <property type="entry name" value="NeuB"/>
    <property type="match status" value="1"/>
</dbReference>
<dbReference type="InterPro" id="IPR013132">
    <property type="entry name" value="PseI/NeuA/B-like_N"/>
</dbReference>
<dbReference type="PROSITE" id="PS50844">
    <property type="entry name" value="AFP_LIKE"/>
    <property type="match status" value="1"/>
</dbReference>
<accession>A0A101I2M3</accession>
<name>A0A101I2M3_UNCT6</name>
<evidence type="ECO:0000313" key="2">
    <source>
        <dbReference type="EMBL" id="KUK87503.1"/>
    </source>
</evidence>
<reference evidence="3" key="1">
    <citation type="journal article" date="2015" name="MBio">
        <title>Genome-Resolved Metagenomic Analysis Reveals Roles for Candidate Phyla and Other Microbial Community Members in Biogeochemical Transformations in Oil Reservoirs.</title>
        <authorList>
            <person name="Hu P."/>
            <person name="Tom L."/>
            <person name="Singh A."/>
            <person name="Thomas B.C."/>
            <person name="Baker B.J."/>
            <person name="Piceno Y.M."/>
            <person name="Andersen G.L."/>
            <person name="Banfield J.F."/>
        </authorList>
    </citation>
    <scope>NUCLEOTIDE SEQUENCE [LARGE SCALE GENOMIC DNA]</scope>
</reference>
<feature type="domain" description="AFP-like" evidence="1">
    <location>
        <begin position="279"/>
        <end position="335"/>
    </location>
</feature>
<dbReference type="InterPro" id="IPR036732">
    <property type="entry name" value="AFP_Neu5c_C_sf"/>
</dbReference>
<dbReference type="GO" id="GO:0047444">
    <property type="term" value="F:N-acylneuraminate-9-phosphate synthase activity"/>
    <property type="evidence" value="ECO:0007669"/>
    <property type="project" value="TreeGrafter"/>
</dbReference>
<dbReference type="SUPFAM" id="SSF51269">
    <property type="entry name" value="AFP III-like domain"/>
    <property type="match status" value="1"/>
</dbReference>
<dbReference type="EMBL" id="LGGX01000004">
    <property type="protein sequence ID" value="KUK87503.1"/>
    <property type="molecule type" value="Genomic_DNA"/>
</dbReference>
<dbReference type="InterPro" id="IPR006190">
    <property type="entry name" value="SAF_AFP_Neu5Ac"/>
</dbReference>
<sequence>MLIKIKNKVIKKGGIFIIAEGGVNHNGDIHLAKELIVKAKQAGADAIKFQTYKTEKLIIKNRKTEDFFKMIKVLELSEKDFVELKEYAVKNDIIFLSTPDEEDSLKFLLSLNLPAIKIGSGEANNITFLKKVAKTKKTLLISTGCCTEDEIDRIYKTVFPINKKIVLMHCISEYPAEIDSLNLNFIKKMIKKYNCPIGFSDHTNSIFTPSIAFILGASVIEKHFTLDKNLPGPDHRSSLDFKEFKSMVEILSETRKALGKDIRKITSNEDKIRKFIRKSLFSKDEIKKGEILTIQNTILLRPEIGIRADQVESVYGKRIKVKKNRYKPIFFDEID</sequence>
<dbReference type="PANTHER" id="PTHR42966">
    <property type="entry name" value="N-ACETYLNEURAMINATE SYNTHASE"/>
    <property type="match status" value="1"/>
</dbReference>
<dbReference type="GO" id="GO:0016051">
    <property type="term" value="P:carbohydrate biosynthetic process"/>
    <property type="evidence" value="ECO:0007669"/>
    <property type="project" value="InterPro"/>
</dbReference>
<protein>
    <submittedName>
        <fullName evidence="2">N-acetylneuraminate synthase</fullName>
    </submittedName>
</protein>
<dbReference type="AlphaFoldDB" id="A0A101I2M3"/>
<dbReference type="InterPro" id="IPR013785">
    <property type="entry name" value="Aldolase_TIM"/>
</dbReference>
<dbReference type="PANTHER" id="PTHR42966:SF1">
    <property type="entry name" value="SIALIC ACID SYNTHASE"/>
    <property type="match status" value="1"/>
</dbReference>
<dbReference type="CDD" id="cd11615">
    <property type="entry name" value="SAF_NeuB_like"/>
    <property type="match status" value="1"/>
</dbReference>